<dbReference type="Pfam" id="PF00668">
    <property type="entry name" value="Condensation"/>
    <property type="match status" value="2"/>
</dbReference>
<dbReference type="GO" id="GO:0005737">
    <property type="term" value="C:cytoplasm"/>
    <property type="evidence" value="ECO:0007669"/>
    <property type="project" value="TreeGrafter"/>
</dbReference>
<sequence length="1508" mass="168729">MEDPTYASLSPMQKGMLADHLRHAEPGLDLLQIFCEAHERLDPKIFEQAWNVVVNRHDLLRSRFLWEEVDEPVREVLPSIRMPFVELDWRDSSGREQSARFEAFFREDRRSGMSLTEAPLLRMTLVRMGRKLWRWCLTIHHLLLDARGMLLLLDELYPVYESLLAGTEPVLPPASHFGDYVAWHRQQDWSSAEAWWRQQLSGFIKPTPAPFQNMQGCGEGDCWGDHLVELPARVTRGLAGLAARADVTLNTVLQGAWALVLGRCNGEGDVVFGAVRACRKSNVTSAPTSVGLFVNTLPVRVDISPENELIPWLGSLRRQWRAMGAFENVPLSHVQRWSEVPRGERLLECIFNYQEPSWDKVLGSRGGAWRRRRFGLRCQTSYPLTLDVYGGGGSLELNLVYDRRALSADSISQLMKCLEEVLASMASSRGGRLGDIEMVSKATRHQVVTAWNKTARRYPKKCVHELFELQAKRMPDAVAATVNAESITYYKLNLRANRLGRHLRRLGVGPGTMVAVCLERSLDLLAALLGVMKAGGAYVPLDPEYPTERLAFMLEDTGAPLVLTVSRLASRLPATVAKVVLLDTDWPEIKLQSSDGFQSLVDAESVAYVIYTSGSTGRPKGVVVPHRGIARLVINADYASISADDVFLQAAPVSFDASTFEIWGALLNGARVEILPAGRFAIEDLARFIQAQRVTTMFVTTALFQQLTELHSDALGGVRQLLTGGETMPVETMRRALQSLPGTRIIHCYGPTENTTFTTCLAIESVDKDAGSIPIGRPIANTSVYVLDSQLRPVPPGVPGELYAGGDGLAHGYLNRPELTEERFITHPLGSGSVGRLYRTGDVVRWLPDGTIDFIGRVDHQVKIRGHRIELGEIESALCSHGDVRDAVVLVREECPGNKRLTAFLSLFRKLSIREIRRYLESRLPAYMIPSVFVPLESLPLNSNGKVDRRALLALLMTKESETGDDAQEAVTRVAPRTETEDIVASIWSEVLEIPLVGMQDHFFELGGHSLLAMTTVSKVRKALHKSFQVRVLFENPVLEDFCIALQKVGLGSADELTTPITKVALKGPPQASSFQERIWSGYLHRKPDDAANLLVCFRLKGALDVKALEQSLTEVVRRHDILRTRLEGQQGRMVQNIAPAEPVTVEVLALSRAPRRSPELSKLISGITHATLDDGTGPMLRFTLLQWSESRHLLLVIFHPLTYDSSVRRILLRELEVLYAAHKEDRQALLPEPTLQYADFAVWQQKWLGKDTVARRRLLNHWTQVLDSEKLPAVELPFPRTSPGEATAEESVLWMLFKRTTTSQARHFAKEHGATLFMLLLACAKVLLYRRTRQTDMLVGTYFASQSHSEMECVMGPRSNLVVLRTNLSDNPTFSNILLRVREVVLDAQAHQDMPFEHLCAALHACGKPVPPIEALFMHTHVEWPILRLEGIRTHQSTILGGSIPWGFSINFLSREDRSDFLRACCVFDARRYEPEEVRKFVSALVSMVETVIARPSVTLDELAIRA</sequence>
<dbReference type="InterPro" id="IPR000873">
    <property type="entry name" value="AMP-dep_synth/lig_dom"/>
</dbReference>
<dbReference type="Gene3D" id="3.30.559.10">
    <property type="entry name" value="Chloramphenicol acetyltransferase-like domain"/>
    <property type="match status" value="2"/>
</dbReference>
<dbReference type="CDD" id="cd12117">
    <property type="entry name" value="A_NRPS_Srf_like"/>
    <property type="match status" value="1"/>
</dbReference>
<dbReference type="SUPFAM" id="SSF56801">
    <property type="entry name" value="Acetyl-CoA synthetase-like"/>
    <property type="match status" value="1"/>
</dbReference>
<comment type="similarity">
    <text evidence="2">Belongs to the ATP-dependent AMP-binding enzyme family.</text>
</comment>
<protein>
    <submittedName>
        <fullName evidence="6">Amino acid adenylation domain-containing protein</fullName>
    </submittedName>
</protein>
<dbReference type="Pfam" id="PF00550">
    <property type="entry name" value="PP-binding"/>
    <property type="match status" value="1"/>
</dbReference>
<dbReference type="PANTHER" id="PTHR45527">
    <property type="entry name" value="NONRIBOSOMAL PEPTIDE SYNTHETASE"/>
    <property type="match status" value="1"/>
</dbReference>
<feature type="domain" description="Carrier" evidence="5">
    <location>
        <begin position="975"/>
        <end position="1050"/>
    </location>
</feature>
<evidence type="ECO:0000256" key="2">
    <source>
        <dbReference type="ARBA" id="ARBA00006432"/>
    </source>
</evidence>
<dbReference type="InterPro" id="IPR045851">
    <property type="entry name" value="AMP-bd_C_sf"/>
</dbReference>
<dbReference type="FunFam" id="1.10.1200.10:FF:000005">
    <property type="entry name" value="Nonribosomal peptide synthetase 1"/>
    <property type="match status" value="1"/>
</dbReference>
<dbReference type="FunFam" id="2.30.38.10:FF:000001">
    <property type="entry name" value="Non-ribosomal peptide synthetase PvdI"/>
    <property type="match status" value="1"/>
</dbReference>
<dbReference type="InterPro" id="IPR020845">
    <property type="entry name" value="AMP-binding_CS"/>
</dbReference>
<keyword evidence="4" id="KW-0597">Phosphoprotein</keyword>
<evidence type="ECO:0000256" key="4">
    <source>
        <dbReference type="ARBA" id="ARBA00022553"/>
    </source>
</evidence>
<dbReference type="SUPFAM" id="SSF47336">
    <property type="entry name" value="ACP-like"/>
    <property type="match status" value="1"/>
</dbReference>
<evidence type="ECO:0000259" key="5">
    <source>
        <dbReference type="PROSITE" id="PS50075"/>
    </source>
</evidence>
<dbReference type="FunFam" id="3.40.50.980:FF:000001">
    <property type="entry name" value="Non-ribosomal peptide synthetase"/>
    <property type="match status" value="1"/>
</dbReference>
<organism evidence="6 7">
    <name type="scientific">Roseimicrobium gellanilyticum</name>
    <dbReference type="NCBI Taxonomy" id="748857"/>
    <lineage>
        <taxon>Bacteria</taxon>
        <taxon>Pseudomonadati</taxon>
        <taxon>Verrucomicrobiota</taxon>
        <taxon>Verrucomicrobiia</taxon>
        <taxon>Verrucomicrobiales</taxon>
        <taxon>Verrucomicrobiaceae</taxon>
        <taxon>Roseimicrobium</taxon>
    </lineage>
</organism>
<dbReference type="CDD" id="cd19531">
    <property type="entry name" value="LCL_NRPS-like"/>
    <property type="match status" value="1"/>
</dbReference>
<dbReference type="EMBL" id="QNRR01000005">
    <property type="protein sequence ID" value="RBP43898.1"/>
    <property type="molecule type" value="Genomic_DNA"/>
</dbReference>
<dbReference type="InterPro" id="IPR010071">
    <property type="entry name" value="AA_adenyl_dom"/>
</dbReference>
<proteinExistence type="inferred from homology"/>
<dbReference type="FunFam" id="3.30.300.30:FF:000010">
    <property type="entry name" value="Enterobactin synthetase component F"/>
    <property type="match status" value="1"/>
</dbReference>
<dbReference type="InterPro" id="IPR036736">
    <property type="entry name" value="ACP-like_sf"/>
</dbReference>
<evidence type="ECO:0000256" key="3">
    <source>
        <dbReference type="ARBA" id="ARBA00022450"/>
    </source>
</evidence>
<dbReference type="PROSITE" id="PS00455">
    <property type="entry name" value="AMP_BINDING"/>
    <property type="match status" value="1"/>
</dbReference>
<evidence type="ECO:0000256" key="1">
    <source>
        <dbReference type="ARBA" id="ARBA00001957"/>
    </source>
</evidence>
<dbReference type="Gene3D" id="3.30.559.30">
    <property type="entry name" value="Nonribosomal peptide synthetase, condensation domain"/>
    <property type="match status" value="2"/>
</dbReference>
<dbReference type="GO" id="GO:0003824">
    <property type="term" value="F:catalytic activity"/>
    <property type="evidence" value="ECO:0007669"/>
    <property type="project" value="InterPro"/>
</dbReference>
<dbReference type="InterPro" id="IPR023213">
    <property type="entry name" value="CAT-like_dom_sf"/>
</dbReference>
<dbReference type="PROSITE" id="PS50075">
    <property type="entry name" value="CARRIER"/>
    <property type="match status" value="1"/>
</dbReference>
<dbReference type="InterPro" id="IPR001242">
    <property type="entry name" value="Condensation_dom"/>
</dbReference>
<accession>A0A366HLU5</accession>
<dbReference type="RefSeq" id="WP_113959358.1">
    <property type="nucleotide sequence ID" value="NZ_QNRR01000005.1"/>
</dbReference>
<dbReference type="Gene3D" id="3.40.50.980">
    <property type="match status" value="2"/>
</dbReference>
<evidence type="ECO:0000313" key="7">
    <source>
        <dbReference type="Proteomes" id="UP000253426"/>
    </source>
</evidence>
<gene>
    <name evidence="6" type="ORF">DES53_105297</name>
</gene>
<comment type="cofactor">
    <cofactor evidence="1">
        <name>pantetheine 4'-phosphate</name>
        <dbReference type="ChEBI" id="CHEBI:47942"/>
    </cofactor>
</comment>
<dbReference type="Pfam" id="PF00501">
    <property type="entry name" value="AMP-binding"/>
    <property type="match status" value="1"/>
</dbReference>
<dbReference type="FunFam" id="3.40.50.12780:FF:000012">
    <property type="entry name" value="Non-ribosomal peptide synthetase"/>
    <property type="match status" value="1"/>
</dbReference>
<keyword evidence="7" id="KW-1185">Reference proteome</keyword>
<dbReference type="GO" id="GO:0044550">
    <property type="term" value="P:secondary metabolite biosynthetic process"/>
    <property type="evidence" value="ECO:0007669"/>
    <property type="project" value="UniProtKB-ARBA"/>
</dbReference>
<name>A0A366HLU5_9BACT</name>
<dbReference type="Gene3D" id="1.10.1200.10">
    <property type="entry name" value="ACP-like"/>
    <property type="match status" value="1"/>
</dbReference>
<keyword evidence="3" id="KW-0596">Phosphopantetheine</keyword>
<dbReference type="Pfam" id="PF13193">
    <property type="entry name" value="AMP-binding_C"/>
    <property type="match status" value="1"/>
</dbReference>
<comment type="caution">
    <text evidence="6">The sequence shown here is derived from an EMBL/GenBank/DDBJ whole genome shotgun (WGS) entry which is preliminary data.</text>
</comment>
<dbReference type="InterPro" id="IPR006162">
    <property type="entry name" value="Ppantetheine_attach_site"/>
</dbReference>
<dbReference type="PANTHER" id="PTHR45527:SF1">
    <property type="entry name" value="FATTY ACID SYNTHASE"/>
    <property type="match status" value="1"/>
</dbReference>
<evidence type="ECO:0000313" key="6">
    <source>
        <dbReference type="EMBL" id="RBP43898.1"/>
    </source>
</evidence>
<dbReference type="GO" id="GO:0031177">
    <property type="term" value="F:phosphopantetheine binding"/>
    <property type="evidence" value="ECO:0007669"/>
    <property type="project" value="TreeGrafter"/>
</dbReference>
<dbReference type="GO" id="GO:0043041">
    <property type="term" value="P:amino acid activation for nonribosomal peptide biosynthetic process"/>
    <property type="evidence" value="ECO:0007669"/>
    <property type="project" value="TreeGrafter"/>
</dbReference>
<dbReference type="InterPro" id="IPR009081">
    <property type="entry name" value="PP-bd_ACP"/>
</dbReference>
<reference evidence="6 7" key="1">
    <citation type="submission" date="2018-06" db="EMBL/GenBank/DDBJ databases">
        <title>Genomic Encyclopedia of Type Strains, Phase IV (KMG-IV): sequencing the most valuable type-strain genomes for metagenomic binning, comparative biology and taxonomic classification.</title>
        <authorList>
            <person name="Goeker M."/>
        </authorList>
    </citation>
    <scope>NUCLEOTIDE SEQUENCE [LARGE SCALE GENOMIC DNA]</scope>
    <source>
        <strain evidence="6 7">DSM 25532</strain>
    </source>
</reference>
<dbReference type="Gene3D" id="3.30.300.30">
    <property type="match status" value="1"/>
</dbReference>
<dbReference type="Gene3D" id="2.30.38.10">
    <property type="entry name" value="Luciferase, Domain 3"/>
    <property type="match status" value="1"/>
</dbReference>
<dbReference type="Proteomes" id="UP000253426">
    <property type="component" value="Unassembled WGS sequence"/>
</dbReference>
<dbReference type="PROSITE" id="PS00012">
    <property type="entry name" value="PHOSPHOPANTETHEINE"/>
    <property type="match status" value="1"/>
</dbReference>
<dbReference type="InterPro" id="IPR025110">
    <property type="entry name" value="AMP-bd_C"/>
</dbReference>
<dbReference type="NCBIfam" id="TIGR01733">
    <property type="entry name" value="AA-adenyl-dom"/>
    <property type="match status" value="1"/>
</dbReference>
<dbReference type="SUPFAM" id="SSF52777">
    <property type="entry name" value="CoA-dependent acyltransferases"/>
    <property type="match status" value="4"/>
</dbReference>
<dbReference type="OrthoDB" id="9765680at2"/>